<dbReference type="InterPro" id="IPR011008">
    <property type="entry name" value="Dimeric_a/b-barrel"/>
</dbReference>
<dbReference type="SUPFAM" id="SSF54909">
    <property type="entry name" value="Dimeric alpha+beta barrel"/>
    <property type="match status" value="1"/>
</dbReference>
<dbReference type="Pfam" id="PF01037">
    <property type="entry name" value="AsnC_trans_reg"/>
    <property type="match status" value="1"/>
</dbReference>
<dbReference type="SUPFAM" id="SSF46785">
    <property type="entry name" value="Winged helix' DNA-binding domain"/>
    <property type="match status" value="1"/>
</dbReference>
<dbReference type="EMBL" id="JAOCQF010000001">
    <property type="protein sequence ID" value="MCT8328047.1"/>
    <property type="molecule type" value="Genomic_DNA"/>
</dbReference>
<evidence type="ECO:0000256" key="1">
    <source>
        <dbReference type="ARBA" id="ARBA00023015"/>
    </source>
</evidence>
<dbReference type="InterPro" id="IPR019887">
    <property type="entry name" value="Tscrpt_reg_AsnC/Lrp_C"/>
</dbReference>
<dbReference type="SMART" id="SM00344">
    <property type="entry name" value="HTH_ASNC"/>
    <property type="match status" value="1"/>
</dbReference>
<dbReference type="InterPro" id="IPR000485">
    <property type="entry name" value="AsnC-type_HTH_dom"/>
</dbReference>
<dbReference type="InterPro" id="IPR036390">
    <property type="entry name" value="WH_DNA-bd_sf"/>
</dbReference>
<keyword evidence="1" id="KW-0805">Transcription regulation</keyword>
<dbReference type="Gene3D" id="3.30.70.920">
    <property type="match status" value="1"/>
</dbReference>
<organism evidence="5 6">
    <name type="scientific">Albidovulum sediminis</name>
    <dbReference type="NCBI Taxonomy" id="3066345"/>
    <lineage>
        <taxon>Bacteria</taxon>
        <taxon>Pseudomonadati</taxon>
        <taxon>Pseudomonadota</taxon>
        <taxon>Alphaproteobacteria</taxon>
        <taxon>Rhodobacterales</taxon>
        <taxon>Paracoccaceae</taxon>
        <taxon>Albidovulum</taxon>
    </lineage>
</organism>
<feature type="domain" description="HTH asnC-type" evidence="4">
    <location>
        <begin position="8"/>
        <end position="69"/>
    </location>
</feature>
<accession>A0ABT2NGJ8</accession>
<evidence type="ECO:0000256" key="3">
    <source>
        <dbReference type="ARBA" id="ARBA00023163"/>
    </source>
</evidence>
<dbReference type="PANTHER" id="PTHR30154:SF46">
    <property type="entry name" value="TRANSCRIPTIONAL REGULATORY PROTEIN"/>
    <property type="match status" value="1"/>
</dbReference>
<keyword evidence="6" id="KW-1185">Reference proteome</keyword>
<protein>
    <submittedName>
        <fullName evidence="5">Lrp/AsnC family transcriptional regulator</fullName>
    </submittedName>
</protein>
<evidence type="ECO:0000313" key="6">
    <source>
        <dbReference type="Proteomes" id="UP001205601"/>
    </source>
</evidence>
<keyword evidence="2" id="KW-0238">DNA-binding</keyword>
<dbReference type="Pfam" id="PF13412">
    <property type="entry name" value="HTH_24"/>
    <property type="match status" value="1"/>
</dbReference>
<dbReference type="InterPro" id="IPR019888">
    <property type="entry name" value="Tscrpt_reg_AsnC-like"/>
</dbReference>
<sequence>MQNSRISLDETDSRLLAALQRDAHLTAQELGEALNLSASQAGRRRQRLESEGLITGYAARLDPARLGLTVQAFVQVQMARHGTETAAAFSRLVATRSEVISAWTLTGEADYLLRVYCEDLAALNRLIHQVLLTHPSVARVQSQIVMDQFKPDAPLPV</sequence>
<gene>
    <name evidence="5" type="ORF">N5I32_00805</name>
</gene>
<dbReference type="Proteomes" id="UP001205601">
    <property type="component" value="Unassembled WGS sequence"/>
</dbReference>
<proteinExistence type="predicted"/>
<evidence type="ECO:0000256" key="2">
    <source>
        <dbReference type="ARBA" id="ARBA00023125"/>
    </source>
</evidence>
<dbReference type="Gene3D" id="1.10.10.10">
    <property type="entry name" value="Winged helix-like DNA-binding domain superfamily/Winged helix DNA-binding domain"/>
    <property type="match status" value="1"/>
</dbReference>
<comment type="caution">
    <text evidence="5">The sequence shown here is derived from an EMBL/GenBank/DDBJ whole genome shotgun (WGS) entry which is preliminary data.</text>
</comment>
<dbReference type="InterPro" id="IPR036388">
    <property type="entry name" value="WH-like_DNA-bd_sf"/>
</dbReference>
<name>A0ABT2NGJ8_9RHOB</name>
<evidence type="ECO:0000313" key="5">
    <source>
        <dbReference type="EMBL" id="MCT8328047.1"/>
    </source>
</evidence>
<dbReference type="PRINTS" id="PR00033">
    <property type="entry name" value="HTHASNC"/>
</dbReference>
<reference evidence="6" key="1">
    <citation type="submission" date="2023-07" db="EMBL/GenBank/DDBJ databases">
        <title>Defluviimonas sediminis sp. nov., isolated from mangrove sediment.</title>
        <authorList>
            <person name="Liu L."/>
            <person name="Li J."/>
            <person name="Huang Y."/>
            <person name="Pan J."/>
            <person name="Li M."/>
        </authorList>
    </citation>
    <scope>NUCLEOTIDE SEQUENCE [LARGE SCALE GENOMIC DNA]</scope>
    <source>
        <strain evidence="6">FT324</strain>
    </source>
</reference>
<dbReference type="PROSITE" id="PS50956">
    <property type="entry name" value="HTH_ASNC_2"/>
    <property type="match status" value="1"/>
</dbReference>
<dbReference type="PANTHER" id="PTHR30154">
    <property type="entry name" value="LEUCINE-RESPONSIVE REGULATORY PROTEIN"/>
    <property type="match status" value="1"/>
</dbReference>
<keyword evidence="3" id="KW-0804">Transcription</keyword>
<dbReference type="RefSeq" id="WP_261493493.1">
    <property type="nucleotide sequence ID" value="NZ_JAOCQF010000001.1"/>
</dbReference>
<evidence type="ECO:0000259" key="4">
    <source>
        <dbReference type="PROSITE" id="PS50956"/>
    </source>
</evidence>